<dbReference type="OrthoDB" id="9789797at2"/>
<keyword evidence="9" id="KW-0472">Membrane</keyword>
<name>A0A411Z2B8_9RHOB</name>
<evidence type="ECO:0000256" key="1">
    <source>
        <dbReference type="ARBA" id="ARBA00003394"/>
    </source>
</evidence>
<dbReference type="Gene3D" id="3.40.50.2000">
    <property type="entry name" value="Glycogen Phosphorylase B"/>
    <property type="match status" value="1"/>
</dbReference>
<comment type="pathway">
    <text evidence="2 9">Bacterial outer membrane biogenesis; LPS core biosynthesis.</text>
</comment>
<dbReference type="RefSeq" id="WP_118152139.1">
    <property type="nucleotide sequence ID" value="NZ_QWEY01000005.1"/>
</dbReference>
<comment type="catalytic activity">
    <reaction evidence="7 9">
        <text>lipid IVA (E. coli) + CMP-3-deoxy-beta-D-manno-octulosonate = alpha-Kdo-(2-&gt;6)-lipid IVA (E. coli) + CMP + H(+)</text>
        <dbReference type="Rhea" id="RHEA:28066"/>
        <dbReference type="ChEBI" id="CHEBI:15378"/>
        <dbReference type="ChEBI" id="CHEBI:58603"/>
        <dbReference type="ChEBI" id="CHEBI:60364"/>
        <dbReference type="ChEBI" id="CHEBI:60377"/>
        <dbReference type="ChEBI" id="CHEBI:85987"/>
        <dbReference type="EC" id="2.4.99.12"/>
    </reaction>
</comment>
<dbReference type="Proteomes" id="UP000284547">
    <property type="component" value="Unassembled WGS sequence"/>
</dbReference>
<dbReference type="SUPFAM" id="SSF53756">
    <property type="entry name" value="UDP-Glycosyltransferase/glycogen phosphorylase"/>
    <property type="match status" value="1"/>
</dbReference>
<keyword evidence="9" id="KW-1133">Transmembrane helix</keyword>
<comment type="similarity">
    <text evidence="9">Belongs to the glycosyltransferase group 1 family.</text>
</comment>
<dbReference type="InterPro" id="IPR007507">
    <property type="entry name" value="Glycos_transf_N"/>
</dbReference>
<evidence type="ECO:0000256" key="8">
    <source>
        <dbReference type="PIRSR" id="PIRSR639901-1"/>
    </source>
</evidence>
<evidence type="ECO:0000256" key="9">
    <source>
        <dbReference type="RuleBase" id="RU365103"/>
    </source>
</evidence>
<evidence type="ECO:0000256" key="5">
    <source>
        <dbReference type="ARBA" id="ARBA00022679"/>
    </source>
</evidence>
<proteinExistence type="inferred from homology"/>
<feature type="active site" description="Proton acceptor" evidence="8">
    <location>
        <position position="69"/>
    </location>
</feature>
<dbReference type="GO" id="GO:0043842">
    <property type="term" value="F:Kdo transferase activity"/>
    <property type="evidence" value="ECO:0007669"/>
    <property type="project" value="UniProtKB-EC"/>
</dbReference>
<comment type="function">
    <text evidence="1 9">Involved in lipopolysaccharide (LPS) biosynthesis. Catalyzes the transfer of 3-deoxy-D-manno-octulosonate (Kdo) residue(s) from CMP-Kdo to lipid IV(A), the tetraacyldisaccharide-1,4'-bisphosphate precursor of lipid A.</text>
</comment>
<dbReference type="InterPro" id="IPR039901">
    <property type="entry name" value="Kdotransferase"/>
</dbReference>
<evidence type="ECO:0000256" key="6">
    <source>
        <dbReference type="ARBA" id="ARBA00031445"/>
    </source>
</evidence>
<keyword evidence="9" id="KW-0812">Transmembrane</keyword>
<dbReference type="Gene3D" id="3.40.50.11720">
    <property type="entry name" value="3-Deoxy-D-manno-octulosonic-acid transferase, N-terminal domain"/>
    <property type="match status" value="1"/>
</dbReference>
<comment type="subcellular location">
    <subcellularLocation>
        <location evidence="9">Cell membrane</location>
    </subcellularLocation>
</comment>
<evidence type="ECO:0000313" key="12">
    <source>
        <dbReference type="Proteomes" id="UP000284547"/>
    </source>
</evidence>
<dbReference type="InterPro" id="IPR038107">
    <property type="entry name" value="Glycos_transf_N_sf"/>
</dbReference>
<accession>A0A411Z2B8</accession>
<evidence type="ECO:0000256" key="2">
    <source>
        <dbReference type="ARBA" id="ARBA00004713"/>
    </source>
</evidence>
<evidence type="ECO:0000256" key="7">
    <source>
        <dbReference type="ARBA" id="ARBA00049183"/>
    </source>
</evidence>
<dbReference type="GO" id="GO:0009245">
    <property type="term" value="P:lipid A biosynthetic process"/>
    <property type="evidence" value="ECO:0007669"/>
    <property type="project" value="TreeGrafter"/>
</dbReference>
<keyword evidence="5 9" id="KW-0808">Transferase</keyword>
<organism evidence="11 12">
    <name type="scientific">Pseudotabrizicola alkalilacus</name>
    <dbReference type="NCBI Taxonomy" id="2305252"/>
    <lineage>
        <taxon>Bacteria</taxon>
        <taxon>Pseudomonadati</taxon>
        <taxon>Pseudomonadota</taxon>
        <taxon>Alphaproteobacteria</taxon>
        <taxon>Rhodobacterales</taxon>
        <taxon>Paracoccaceae</taxon>
        <taxon>Pseudotabrizicola</taxon>
    </lineage>
</organism>
<gene>
    <name evidence="11" type="ORF">D1012_11175</name>
</gene>
<evidence type="ECO:0000256" key="4">
    <source>
        <dbReference type="ARBA" id="ARBA00019077"/>
    </source>
</evidence>
<evidence type="ECO:0000256" key="3">
    <source>
        <dbReference type="ARBA" id="ARBA00012621"/>
    </source>
</evidence>
<comment type="caution">
    <text evidence="11">The sequence shown here is derived from an EMBL/GenBank/DDBJ whole genome shotgun (WGS) entry which is preliminary data.</text>
</comment>
<dbReference type="PANTHER" id="PTHR42755:SF1">
    <property type="entry name" value="3-DEOXY-D-MANNO-OCTULOSONIC ACID TRANSFERASE, MITOCHONDRIAL-RELATED"/>
    <property type="match status" value="1"/>
</dbReference>
<dbReference type="EMBL" id="QWEY01000005">
    <property type="protein sequence ID" value="RGP37214.1"/>
    <property type="molecule type" value="Genomic_DNA"/>
</dbReference>
<protein>
    <recommendedName>
        <fullName evidence="4 9">3-deoxy-D-manno-octulosonic acid transferase</fullName>
        <shortName evidence="9">Kdo transferase</shortName>
        <ecNumber evidence="3 9">2.4.99.12</ecNumber>
    </recommendedName>
    <alternativeName>
        <fullName evidence="6 9">Lipid IV(A) 3-deoxy-D-manno-octulosonic acid transferase</fullName>
    </alternativeName>
</protein>
<dbReference type="GO" id="GO:0005886">
    <property type="term" value="C:plasma membrane"/>
    <property type="evidence" value="ECO:0007669"/>
    <property type="project" value="UniProtKB-SubCell"/>
</dbReference>
<evidence type="ECO:0000259" key="10">
    <source>
        <dbReference type="Pfam" id="PF04413"/>
    </source>
</evidence>
<dbReference type="EC" id="2.4.99.12" evidence="3 9"/>
<reference evidence="11 12" key="1">
    <citation type="submission" date="2018-08" db="EMBL/GenBank/DDBJ databases">
        <title>Flavobacterium tibetense sp. nov., isolated from a wetland YonghuCo on Tibetan Plateau.</title>
        <authorList>
            <person name="Phurbu D."/>
            <person name="Lu H."/>
            <person name="Xing P."/>
        </authorList>
    </citation>
    <scope>NUCLEOTIDE SEQUENCE [LARGE SCALE GENOMIC DNA]</scope>
    <source>
        <strain evidence="11 12">DJC</strain>
    </source>
</reference>
<keyword evidence="9" id="KW-1003">Cell membrane</keyword>
<dbReference type="AlphaFoldDB" id="A0A411Z2B8"/>
<dbReference type="GO" id="GO:0009244">
    <property type="term" value="P:lipopolysaccharide core region biosynthetic process"/>
    <property type="evidence" value="ECO:0007669"/>
    <property type="project" value="UniProtKB-UniRule"/>
</dbReference>
<dbReference type="PANTHER" id="PTHR42755">
    <property type="entry name" value="3-DEOXY-MANNO-OCTULOSONATE CYTIDYLYLTRANSFERASE"/>
    <property type="match status" value="1"/>
</dbReference>
<dbReference type="UniPathway" id="UPA00958"/>
<feature type="domain" description="3-deoxy-D-manno-octulosonic-acid transferase N-terminal" evidence="10">
    <location>
        <begin position="37"/>
        <end position="221"/>
    </location>
</feature>
<keyword evidence="12" id="KW-1185">Reference proteome</keyword>
<evidence type="ECO:0000313" key="11">
    <source>
        <dbReference type="EMBL" id="RGP37214.1"/>
    </source>
</evidence>
<dbReference type="Pfam" id="PF04413">
    <property type="entry name" value="Glycos_transf_N"/>
    <property type="match status" value="1"/>
</dbReference>
<feature type="transmembrane region" description="Helical" evidence="9">
    <location>
        <begin position="6"/>
        <end position="25"/>
    </location>
</feature>
<keyword evidence="9" id="KW-0448">Lipopolysaccharide biosynthesis</keyword>
<sequence length="445" mass="48590">MIRAFLLLWSALWTFGLPLILLYLWRRGRKDPAYTAHLAERFGRYGAPVNFRRKFAPGPVWVHAVSLGELRSAVPLIRALLDRGDTVVTTHFTPAGRGEAERVFAADIAADRLRAVWVPLETGWAYRGFFRAFQPSYGLVMEIEIWPRMVAAARAHGVPLFMCNAQYPSRAITRDSKGLRLRQAVMRGFAGALVKSDLQRQRFAAVGVQNIAVTGELRFDQPVPPALVAAGQAARVWIGAQDRRVITIASAIEDEDATYIHAIHALRADHTANALPMPLIVYVPRRPERFNEVAQALADEGFSTLRRSSLPGTFDPSLWGASPAIPDIFFGDSLGEMYGYLAMADQVIVGGGFNPKGAHNISEALVLGKPVITGPHTHTIEYPFAEAEAAGVARSVPDAERLAADLLANRQPDAARIAAFVAAHSDATRKTLAAIPQLLAVVRPS</sequence>